<dbReference type="InterPro" id="IPR019734">
    <property type="entry name" value="TPR_rpt"/>
</dbReference>
<dbReference type="STRING" id="1797729.A3A60_01290"/>
<dbReference type="Gene3D" id="1.25.40.10">
    <property type="entry name" value="Tetratricopeptide repeat domain"/>
    <property type="match status" value="1"/>
</dbReference>
<keyword evidence="2" id="KW-0472">Membrane</keyword>
<gene>
    <name evidence="3" type="ORF">A3A60_01290</name>
</gene>
<feature type="transmembrane region" description="Helical" evidence="2">
    <location>
        <begin position="41"/>
        <end position="62"/>
    </location>
</feature>
<dbReference type="SMART" id="SM00028">
    <property type="entry name" value="TPR"/>
    <property type="match status" value="2"/>
</dbReference>
<dbReference type="Pfam" id="PF00515">
    <property type="entry name" value="TPR_1"/>
    <property type="match status" value="1"/>
</dbReference>
<organism evidence="3 4">
    <name type="scientific">Candidatus Curtissbacteria bacterium RIFCSPLOWO2_01_FULL_42_26</name>
    <dbReference type="NCBI Taxonomy" id="1797729"/>
    <lineage>
        <taxon>Bacteria</taxon>
        <taxon>Candidatus Curtissiibacteriota</taxon>
    </lineage>
</organism>
<reference evidence="3 4" key="1">
    <citation type="journal article" date="2016" name="Nat. Commun.">
        <title>Thousands of microbial genomes shed light on interconnected biogeochemical processes in an aquifer system.</title>
        <authorList>
            <person name="Anantharaman K."/>
            <person name="Brown C.T."/>
            <person name="Hug L.A."/>
            <person name="Sharon I."/>
            <person name="Castelle C.J."/>
            <person name="Probst A.J."/>
            <person name="Thomas B.C."/>
            <person name="Singh A."/>
            <person name="Wilkins M.J."/>
            <person name="Karaoz U."/>
            <person name="Brodie E.L."/>
            <person name="Williams K.H."/>
            <person name="Hubbard S.S."/>
            <person name="Banfield J.F."/>
        </authorList>
    </citation>
    <scope>NUCLEOTIDE SEQUENCE [LARGE SCALE GENOMIC DNA]</scope>
</reference>
<feature type="transmembrane region" description="Helical" evidence="2">
    <location>
        <begin position="106"/>
        <end position="130"/>
    </location>
</feature>
<protein>
    <recommendedName>
        <fullName evidence="5">DUF2723 domain-containing protein</fullName>
    </recommendedName>
</protein>
<dbReference type="PROSITE" id="PS50005">
    <property type="entry name" value="TPR"/>
    <property type="match status" value="1"/>
</dbReference>
<feature type="transmembrane region" description="Helical" evidence="2">
    <location>
        <begin position="324"/>
        <end position="342"/>
    </location>
</feature>
<keyword evidence="2" id="KW-1133">Transmembrane helix</keyword>
<feature type="transmembrane region" description="Helical" evidence="2">
    <location>
        <begin position="232"/>
        <end position="248"/>
    </location>
</feature>
<dbReference type="PANTHER" id="PTHR16214:SF3">
    <property type="entry name" value="TRANSMEMBRANE PROTEIN 260"/>
    <property type="match status" value="1"/>
</dbReference>
<dbReference type="SUPFAM" id="SSF48452">
    <property type="entry name" value="TPR-like"/>
    <property type="match status" value="1"/>
</dbReference>
<name>A0A1F5HYJ8_9BACT</name>
<keyword evidence="1" id="KW-0802">TPR repeat</keyword>
<dbReference type="InterPro" id="IPR011990">
    <property type="entry name" value="TPR-like_helical_dom_sf"/>
</dbReference>
<dbReference type="PROSITE" id="PS50293">
    <property type="entry name" value="TPR_REGION"/>
    <property type="match status" value="1"/>
</dbReference>
<comment type="caution">
    <text evidence="3">The sequence shown here is derived from an EMBL/GenBank/DDBJ whole genome shotgun (WGS) entry which is preliminary data.</text>
</comment>
<proteinExistence type="predicted"/>
<feature type="transmembrane region" description="Helical" evidence="2">
    <location>
        <begin position="254"/>
        <end position="279"/>
    </location>
</feature>
<feature type="transmembrane region" description="Helical" evidence="2">
    <location>
        <begin position="354"/>
        <end position="372"/>
    </location>
</feature>
<evidence type="ECO:0000256" key="2">
    <source>
        <dbReference type="SAM" id="Phobius"/>
    </source>
</evidence>
<evidence type="ECO:0008006" key="5">
    <source>
        <dbReference type="Google" id="ProtNLM"/>
    </source>
</evidence>
<evidence type="ECO:0000313" key="3">
    <source>
        <dbReference type="EMBL" id="OGE09173.1"/>
    </source>
</evidence>
<keyword evidence="2" id="KW-0812">Transmembrane</keyword>
<dbReference type="AlphaFoldDB" id="A0A1F5HYJ8"/>
<sequence>MAFFLPLTLYLVTLAPTYIPIDSAEFALCMNFWGLCHPPGFPLYILLGKIFTGIFPLGSLIYKANLFSAIFGALTVLLAFATLVELKVKKEIAFLVALFLAVNQILWEFSIASDVFTFGAFLTLAVFYLAFKKRQYLAFFVLGLSASHFYITATLWPLLAWYFWRADTTNTTNTTYMSYKTLGFLLAAAVFFALGFFPQAVMFWRMQQGPEINWGHAKGFAGFVDYLRRREFGSIFLISNPVLTFSIIKLFRQFWVFFISFFANFAVVLPLIGIGGLVLSKAWEDRRIILLFGAFVILTCIQLTLLSTIDPLEAGNPFQLNKFYLQSFVIWMVLAGYALNFFAEKLFDGETTYINILTGFLIVVYFFANWHTNNYSKNYFSQNMVSDAMSQLPQGSVAITLSHVFYFGGLYEQKIDSKYQNVILLYFPNDKNRDGESYYPELFARGVNRDFAGKIEAGKSLGVAERYVLETISRNLDKPIYLLQGGFEEKFFLYLRPYIKPYGLWWKIEPSALSKVDTSMLMNSFSNFKNGEVKSGDLELKQQRDDLLTYAVSYHSAAIYLVSIGDWNKALEFLDRSLVVNNDGGNIKNEIDLIRKTAELDGRFEELMSAKNKDKVEELGNNLFTLQNYERCRQVFEKAVAVFAGDAQTWNNLGACSASLGRVEEAKNAYKKALAIDPGLDLARKGMEALSK</sequence>
<dbReference type="PANTHER" id="PTHR16214">
    <property type="entry name" value="TRANSMEMBRANE PROTEIN 260"/>
    <property type="match status" value="1"/>
</dbReference>
<feature type="repeat" description="TPR" evidence="1">
    <location>
        <begin position="647"/>
        <end position="680"/>
    </location>
</feature>
<accession>A0A1F5HYJ8</accession>
<feature type="transmembrane region" description="Helical" evidence="2">
    <location>
        <begin position="392"/>
        <end position="411"/>
    </location>
</feature>
<evidence type="ECO:0000256" key="1">
    <source>
        <dbReference type="PROSITE-ProRule" id="PRU00339"/>
    </source>
</evidence>
<dbReference type="Pfam" id="PF11028">
    <property type="entry name" value="TMEM260-like"/>
    <property type="match status" value="1"/>
</dbReference>
<dbReference type="InterPro" id="IPR052724">
    <property type="entry name" value="GT117_domain-containing"/>
</dbReference>
<dbReference type="InterPro" id="IPR021280">
    <property type="entry name" value="TMEM260-like"/>
</dbReference>
<feature type="transmembrane region" description="Helical" evidence="2">
    <location>
        <begin position="137"/>
        <end position="164"/>
    </location>
</feature>
<feature type="transmembrane region" description="Helical" evidence="2">
    <location>
        <begin position="288"/>
        <end position="309"/>
    </location>
</feature>
<evidence type="ECO:0000313" key="4">
    <source>
        <dbReference type="Proteomes" id="UP000179227"/>
    </source>
</evidence>
<feature type="transmembrane region" description="Helical" evidence="2">
    <location>
        <begin position="184"/>
        <end position="204"/>
    </location>
</feature>
<feature type="transmembrane region" description="Helical" evidence="2">
    <location>
        <begin position="69"/>
        <end position="86"/>
    </location>
</feature>
<dbReference type="EMBL" id="MFBS01000023">
    <property type="protein sequence ID" value="OGE09173.1"/>
    <property type="molecule type" value="Genomic_DNA"/>
</dbReference>
<dbReference type="Proteomes" id="UP000179227">
    <property type="component" value="Unassembled WGS sequence"/>
</dbReference>